<keyword evidence="9" id="KW-0378">Hydrolase</keyword>
<dbReference type="PANTHER" id="PTHR13325:SF3">
    <property type="entry name" value="MEMBRANE-BOUND TRANSCRIPTION FACTOR SITE-2 PROTEASE"/>
    <property type="match status" value="1"/>
</dbReference>
<dbReference type="RefSeq" id="WP_370894102.1">
    <property type="nucleotide sequence ID" value="NZ_JBGJLR010000024.1"/>
</dbReference>
<organism evidence="9 10">
    <name type="scientific">Comamonas jiangduensis</name>
    <dbReference type="NCBI Taxonomy" id="1194168"/>
    <lineage>
        <taxon>Bacteria</taxon>
        <taxon>Pseudomonadati</taxon>
        <taxon>Pseudomonadota</taxon>
        <taxon>Betaproteobacteria</taxon>
        <taxon>Burkholderiales</taxon>
        <taxon>Comamonadaceae</taxon>
        <taxon>Comamonas</taxon>
    </lineage>
</organism>
<evidence type="ECO:0000256" key="2">
    <source>
        <dbReference type="ARBA" id="ARBA00004127"/>
    </source>
</evidence>
<feature type="transmembrane region" description="Helical" evidence="7">
    <location>
        <begin position="419"/>
        <end position="437"/>
    </location>
</feature>
<evidence type="ECO:0000256" key="7">
    <source>
        <dbReference type="SAM" id="Phobius"/>
    </source>
</evidence>
<dbReference type="PANTHER" id="PTHR13325">
    <property type="entry name" value="PROTEASE M50 MEMBRANE-BOUND TRANSCRIPTION FACTOR SITE 2 PROTEASE"/>
    <property type="match status" value="1"/>
</dbReference>
<dbReference type="Proteomes" id="UP001567350">
    <property type="component" value="Unassembled WGS sequence"/>
</dbReference>
<name>A0ABV4IGC9_9BURK</name>
<feature type="domain" description="Peptidase M50" evidence="8">
    <location>
        <begin position="191"/>
        <end position="285"/>
    </location>
</feature>
<dbReference type="InterPro" id="IPR001193">
    <property type="entry name" value="MBTPS2"/>
</dbReference>
<evidence type="ECO:0000259" key="8">
    <source>
        <dbReference type="Pfam" id="PF02163"/>
    </source>
</evidence>
<dbReference type="EMBL" id="JBGJLR010000024">
    <property type="protein sequence ID" value="MEZ2740901.1"/>
    <property type="molecule type" value="Genomic_DNA"/>
</dbReference>
<comment type="subcellular location">
    <subcellularLocation>
        <location evidence="2">Endomembrane system</location>
        <topology evidence="2">Multi-pass membrane protein</topology>
    </subcellularLocation>
</comment>
<evidence type="ECO:0000313" key="9">
    <source>
        <dbReference type="EMBL" id="MEZ2740901.1"/>
    </source>
</evidence>
<gene>
    <name evidence="9" type="ORF">ACBP88_15855</name>
</gene>
<sequence length="707" mass="79181">MIGAPAPWQPLREELDLLPGPALPDGQPSWTLHDPVRNLFFQLDWASFEVLRRWDMADAQAMARDIAAHTTLQVTAADVQVLQQFLLGNELLQPPPHGAPALAEKWQSRRGGWSQWLLHNYLFFRVPLLRPDRWLGHWAPRLDFLFRPGFWWLTLAAFLWGLWGVVRSWEVFHATLVDMWSLQGLLAYGVTLLGVKCLHELGHGITAKRYGCRVPTMGVAFLVLWPVAYTDTNEVWKLTRRDQRLKVAAAGITTELVIAVWALLAWLWLPDGWPKAMAFLLATTTWVSTVLINASPFMRFDGYFLLSDYLQMPNLHSRAFALARWDLRERLFALREAPPERFAPTRQRLLIAFAWATWIYRLVLFLGIAALVYHFFIKAVGILLFAVEIVWFVAKPVWSEVKAWRERKAQIAHSRRARWSAALAVGLLALLVVPWPVPVLSSGMLQSGAQWQLHAPEAAQLAQAPLAEGSAVAADTAVFALTSPALQAAAQQNQARLQQVVQQSAAAGMDGELRRDWQVWQDRQAEALAQQAALDTDAARYQLQPGGSGVLRDVDPDLQAGEWVARRELLGRVVDLQKLEVVSYVAEQELHRIRPGDSGLFITEGAGGAALPVRVRSIDQDASRSLNEGALAAQAGGNVPVRNQQGVLYPEQPVYRVVLDVVNTEALPAWAAQHRWRGRVSIRGAWEAPGAQFVRTAASVFWREAGF</sequence>
<evidence type="ECO:0000256" key="3">
    <source>
        <dbReference type="ARBA" id="ARBA00007931"/>
    </source>
</evidence>
<dbReference type="Gene3D" id="2.40.30.170">
    <property type="match status" value="1"/>
</dbReference>
<comment type="caution">
    <text evidence="9">The sequence shown here is derived from an EMBL/GenBank/DDBJ whole genome shotgun (WGS) entry which is preliminary data.</text>
</comment>
<evidence type="ECO:0000313" key="10">
    <source>
        <dbReference type="Proteomes" id="UP001567350"/>
    </source>
</evidence>
<evidence type="ECO:0000256" key="1">
    <source>
        <dbReference type="ARBA" id="ARBA00001947"/>
    </source>
</evidence>
<reference evidence="9 10" key="1">
    <citation type="submission" date="2024-08" db="EMBL/GenBank/DDBJ databases">
        <authorList>
            <person name="Feng Z."/>
            <person name="Ronholm J."/>
        </authorList>
    </citation>
    <scope>NUCLEOTIDE SEQUENCE [LARGE SCALE GENOMIC DNA]</scope>
    <source>
        <strain evidence="9 10">4-AB0-8</strain>
    </source>
</reference>
<feature type="transmembrane region" description="Helical" evidence="7">
    <location>
        <begin position="150"/>
        <end position="168"/>
    </location>
</feature>
<dbReference type="GO" id="GO:0008233">
    <property type="term" value="F:peptidase activity"/>
    <property type="evidence" value="ECO:0007669"/>
    <property type="project" value="UniProtKB-KW"/>
</dbReference>
<proteinExistence type="inferred from homology"/>
<comment type="cofactor">
    <cofactor evidence="1">
        <name>Zn(2+)</name>
        <dbReference type="ChEBI" id="CHEBI:29105"/>
    </cofactor>
</comment>
<comment type="similarity">
    <text evidence="3">Belongs to the peptidase M50B family.</text>
</comment>
<feature type="transmembrane region" description="Helical" evidence="7">
    <location>
        <begin position="276"/>
        <end position="297"/>
    </location>
</feature>
<keyword evidence="6 7" id="KW-0472">Membrane</keyword>
<feature type="transmembrane region" description="Helical" evidence="7">
    <location>
        <begin position="248"/>
        <end position="269"/>
    </location>
</feature>
<feature type="transmembrane region" description="Helical" evidence="7">
    <location>
        <begin position="379"/>
        <end position="398"/>
    </location>
</feature>
<feature type="transmembrane region" description="Helical" evidence="7">
    <location>
        <begin position="348"/>
        <end position="373"/>
    </location>
</feature>
<dbReference type="InterPro" id="IPR008915">
    <property type="entry name" value="Peptidase_M50"/>
</dbReference>
<evidence type="ECO:0000256" key="4">
    <source>
        <dbReference type="ARBA" id="ARBA00022692"/>
    </source>
</evidence>
<protein>
    <submittedName>
        <fullName evidence="9">Site-2 protease family protein</fullName>
    </submittedName>
</protein>
<accession>A0ABV4IGC9</accession>
<dbReference type="GO" id="GO:0006508">
    <property type="term" value="P:proteolysis"/>
    <property type="evidence" value="ECO:0007669"/>
    <property type="project" value="UniProtKB-KW"/>
</dbReference>
<dbReference type="Pfam" id="PF02163">
    <property type="entry name" value="Peptidase_M50"/>
    <property type="match status" value="1"/>
</dbReference>
<keyword evidence="9" id="KW-0645">Protease</keyword>
<keyword evidence="10" id="KW-1185">Reference proteome</keyword>
<evidence type="ECO:0000256" key="5">
    <source>
        <dbReference type="ARBA" id="ARBA00022989"/>
    </source>
</evidence>
<keyword evidence="5 7" id="KW-1133">Transmembrane helix</keyword>
<keyword evidence="4 7" id="KW-0812">Transmembrane</keyword>
<evidence type="ECO:0000256" key="6">
    <source>
        <dbReference type="ARBA" id="ARBA00023136"/>
    </source>
</evidence>